<dbReference type="CDD" id="cd14015">
    <property type="entry name" value="STKc_VRK"/>
    <property type="match status" value="1"/>
</dbReference>
<keyword evidence="5" id="KW-1185">Reference proteome</keyword>
<dbReference type="Pfam" id="PF00069">
    <property type="entry name" value="Pkinase"/>
    <property type="match status" value="1"/>
</dbReference>
<feature type="region of interest" description="Disordered" evidence="2">
    <location>
        <begin position="485"/>
        <end position="620"/>
    </location>
</feature>
<evidence type="ECO:0000313" key="5">
    <source>
        <dbReference type="Proteomes" id="UP000735302"/>
    </source>
</evidence>
<dbReference type="InterPro" id="IPR008271">
    <property type="entry name" value="Ser/Thr_kinase_AS"/>
</dbReference>
<dbReference type="InterPro" id="IPR011009">
    <property type="entry name" value="Kinase-like_dom_sf"/>
</dbReference>
<dbReference type="PROSITE" id="PS00108">
    <property type="entry name" value="PROTEIN_KINASE_ST"/>
    <property type="match status" value="1"/>
</dbReference>
<organism evidence="4 5">
    <name type="scientific">Plakobranchus ocellatus</name>
    <dbReference type="NCBI Taxonomy" id="259542"/>
    <lineage>
        <taxon>Eukaryota</taxon>
        <taxon>Metazoa</taxon>
        <taxon>Spiralia</taxon>
        <taxon>Lophotrochozoa</taxon>
        <taxon>Mollusca</taxon>
        <taxon>Gastropoda</taxon>
        <taxon>Heterobranchia</taxon>
        <taxon>Euthyneura</taxon>
        <taxon>Panpulmonata</taxon>
        <taxon>Sacoglossa</taxon>
        <taxon>Placobranchoidea</taxon>
        <taxon>Plakobranchidae</taxon>
        <taxon>Plakobranchus</taxon>
    </lineage>
</organism>
<evidence type="ECO:0000259" key="3">
    <source>
        <dbReference type="PROSITE" id="PS50011"/>
    </source>
</evidence>
<dbReference type="PROSITE" id="PS50011">
    <property type="entry name" value="PROTEIN_KINASE_DOM"/>
    <property type="match status" value="1"/>
</dbReference>
<dbReference type="PANTHER" id="PTHR11909">
    <property type="entry name" value="CASEIN KINASE-RELATED"/>
    <property type="match status" value="1"/>
</dbReference>
<dbReference type="SMART" id="SM00220">
    <property type="entry name" value="S_TKc"/>
    <property type="match status" value="1"/>
</dbReference>
<dbReference type="Proteomes" id="UP000735302">
    <property type="component" value="Unassembled WGS sequence"/>
</dbReference>
<dbReference type="InterPro" id="IPR000719">
    <property type="entry name" value="Prot_kinase_dom"/>
</dbReference>
<gene>
    <name evidence="4" type="ORF">PoB_003852300</name>
</gene>
<dbReference type="EC" id="2.7.11.1" evidence="1"/>
<proteinExistence type="predicted"/>
<keyword evidence="4" id="KW-0418">Kinase</keyword>
<comment type="caution">
    <text evidence="4">The sequence shown here is derived from an EMBL/GenBank/DDBJ whole genome shotgun (WGS) entry which is preliminary data.</text>
</comment>
<dbReference type="AlphaFoldDB" id="A0AAV4AYU8"/>
<dbReference type="SUPFAM" id="SSF56112">
    <property type="entry name" value="Protein kinase-like (PK-like)"/>
    <property type="match status" value="1"/>
</dbReference>
<feature type="compositionally biased region" description="Low complexity" evidence="2">
    <location>
        <begin position="510"/>
        <end position="546"/>
    </location>
</feature>
<dbReference type="GO" id="GO:0005524">
    <property type="term" value="F:ATP binding"/>
    <property type="evidence" value="ECO:0007669"/>
    <property type="project" value="InterPro"/>
</dbReference>
<dbReference type="EMBL" id="BLXT01004368">
    <property type="protein sequence ID" value="GFO12018.1"/>
    <property type="molecule type" value="Genomic_DNA"/>
</dbReference>
<dbReference type="GO" id="GO:0004674">
    <property type="term" value="F:protein serine/threonine kinase activity"/>
    <property type="evidence" value="ECO:0007669"/>
    <property type="project" value="UniProtKB-EC"/>
</dbReference>
<name>A0AAV4AYU8_9GAST</name>
<dbReference type="InterPro" id="IPR050235">
    <property type="entry name" value="CK1_Ser-Thr_kinase"/>
</dbReference>
<feature type="domain" description="Protein kinase" evidence="3">
    <location>
        <begin position="34"/>
        <end position="328"/>
    </location>
</feature>
<evidence type="ECO:0000256" key="2">
    <source>
        <dbReference type="SAM" id="MobiDB-lite"/>
    </source>
</evidence>
<evidence type="ECO:0000256" key="1">
    <source>
        <dbReference type="ARBA" id="ARBA00012513"/>
    </source>
</evidence>
<accession>A0AAV4AYU8</accession>
<evidence type="ECO:0000313" key="4">
    <source>
        <dbReference type="EMBL" id="GFO12018.1"/>
    </source>
</evidence>
<keyword evidence="4" id="KW-0808">Transferase</keyword>
<sequence>MPGPKVAGRGPKAHKLAEVFPAGMVLQDLCKQRWQLSSVIGQGGFGLIYLASKETSDQVNKKVADHVVKIEPKDNGPLFCEMHFYQRAAKPQLIQSFITAHKLRYLSVPPYISTGRETFNHKEYRFLVMPRFGTDLQKLLEQNGGHFPAKTTFGVGLRMLDALEFLHENEYVHADIKAANILTGFSSGTENGNEVYLVDYGLAFRYYADGVHKEYKEDPRKAHDGTIEFTSRDAHKGVSPSRRGDLEILGYCMLRWLCGKLPWEDKLSDPRYVADSKERLTANPQMLIAACLCGPRTPSLECMCKYMEKVNQLKYDSKPDYKGLRDLLRTAGLKAGLKDEWKLGLGKPAAKVGDTGLGERDGLGITGEDGERGEIPVVPYQHLEENESGLCPAEGGPAREVIVVGQLGRLEELLAKTLHQLGSDLRGQENLLSELLVSLVVFMAGKNSSKLNFVAVGLLLFASLKCERKTILIVLDSSKLNFGAATKRKSDEGGSPAQPKRKKESENRTKSPAPKAAKASAAKSPKAFASPKQKSQASKASAAKSPKTLKTSPKQKLQPKNARKSPVALPVPSKPAKRSPLSNGAAKTSRKKKEFQMPPPTKPDVARASTSPKKSTTRRVRRVVAVQSNMSVQTSPGLLQNR</sequence>
<dbReference type="Gene3D" id="1.10.510.10">
    <property type="entry name" value="Transferase(Phosphotransferase) domain 1"/>
    <property type="match status" value="1"/>
</dbReference>
<protein>
    <recommendedName>
        <fullName evidence="1">non-specific serine/threonine protein kinase</fullName>
        <ecNumber evidence="1">2.7.11.1</ecNumber>
    </recommendedName>
</protein>
<reference evidence="4 5" key="1">
    <citation type="journal article" date="2021" name="Elife">
        <title>Chloroplast acquisition without the gene transfer in kleptoplastic sea slugs, Plakobranchus ocellatus.</title>
        <authorList>
            <person name="Maeda T."/>
            <person name="Takahashi S."/>
            <person name="Yoshida T."/>
            <person name="Shimamura S."/>
            <person name="Takaki Y."/>
            <person name="Nagai Y."/>
            <person name="Toyoda A."/>
            <person name="Suzuki Y."/>
            <person name="Arimoto A."/>
            <person name="Ishii H."/>
            <person name="Satoh N."/>
            <person name="Nishiyama T."/>
            <person name="Hasebe M."/>
            <person name="Maruyama T."/>
            <person name="Minagawa J."/>
            <person name="Obokata J."/>
            <person name="Shigenobu S."/>
        </authorList>
    </citation>
    <scope>NUCLEOTIDE SEQUENCE [LARGE SCALE GENOMIC DNA]</scope>
</reference>